<evidence type="ECO:0000313" key="6">
    <source>
        <dbReference type="EMBL" id="TVT40530.1"/>
    </source>
</evidence>
<feature type="domain" description="Thioredoxin" evidence="5">
    <location>
        <begin position="280"/>
        <end position="419"/>
    </location>
</feature>
<dbReference type="InterPro" id="IPR013766">
    <property type="entry name" value="Thioredoxin_domain"/>
</dbReference>
<evidence type="ECO:0000256" key="4">
    <source>
        <dbReference type="ARBA" id="ARBA00023284"/>
    </source>
</evidence>
<dbReference type="PANTHER" id="PTHR42852">
    <property type="entry name" value="THIOL:DISULFIDE INTERCHANGE PROTEIN DSBE"/>
    <property type="match status" value="1"/>
</dbReference>
<dbReference type="InterPro" id="IPR017937">
    <property type="entry name" value="Thioredoxin_CS"/>
</dbReference>
<dbReference type="PROSITE" id="PS51257">
    <property type="entry name" value="PROKAR_LIPOPROTEIN"/>
    <property type="match status" value="1"/>
</dbReference>
<keyword evidence="3" id="KW-1015">Disulfide bond</keyword>
<dbReference type="SUPFAM" id="SSF52833">
    <property type="entry name" value="Thioredoxin-like"/>
    <property type="match status" value="1"/>
</dbReference>
<dbReference type="Proteomes" id="UP000317624">
    <property type="component" value="Unassembled WGS sequence"/>
</dbReference>
<dbReference type="Pfam" id="PF00578">
    <property type="entry name" value="AhpC-TSA"/>
    <property type="match status" value="1"/>
</dbReference>
<comment type="subcellular location">
    <subcellularLocation>
        <location evidence="1">Cell envelope</location>
    </subcellularLocation>
</comment>
<dbReference type="InterPro" id="IPR000866">
    <property type="entry name" value="AhpC/TSA"/>
</dbReference>
<keyword evidence="7" id="KW-1185">Reference proteome</keyword>
<dbReference type="PANTHER" id="PTHR42852:SF6">
    <property type="entry name" value="THIOL:DISULFIDE INTERCHANGE PROTEIN DSBE"/>
    <property type="match status" value="1"/>
</dbReference>
<dbReference type="InterPro" id="IPR050553">
    <property type="entry name" value="Thioredoxin_ResA/DsbE_sf"/>
</dbReference>
<evidence type="ECO:0000313" key="7">
    <source>
        <dbReference type="Proteomes" id="UP000317624"/>
    </source>
</evidence>
<evidence type="ECO:0000256" key="3">
    <source>
        <dbReference type="ARBA" id="ARBA00023157"/>
    </source>
</evidence>
<dbReference type="Gene3D" id="3.40.30.10">
    <property type="entry name" value="Glutaredoxin"/>
    <property type="match status" value="1"/>
</dbReference>
<gene>
    <name evidence="6" type="ORF">FNT36_13725</name>
</gene>
<organism evidence="6 7">
    <name type="scientific">Hymenobacter setariae</name>
    <dbReference type="NCBI Taxonomy" id="2594794"/>
    <lineage>
        <taxon>Bacteria</taxon>
        <taxon>Pseudomonadati</taxon>
        <taxon>Bacteroidota</taxon>
        <taxon>Cytophagia</taxon>
        <taxon>Cytophagales</taxon>
        <taxon>Hymenobacteraceae</taxon>
        <taxon>Hymenobacter</taxon>
    </lineage>
</organism>
<protein>
    <submittedName>
        <fullName evidence="6">AhpC/TSA family protein</fullName>
    </submittedName>
</protein>
<dbReference type="GO" id="GO:0017004">
    <property type="term" value="P:cytochrome complex assembly"/>
    <property type="evidence" value="ECO:0007669"/>
    <property type="project" value="UniProtKB-KW"/>
</dbReference>
<reference evidence="6 7" key="1">
    <citation type="submission" date="2019-07" db="EMBL/GenBank/DDBJ databases">
        <title>Hymenobacter sp. straun FUR1 Genome sequencing and assembly.</title>
        <authorList>
            <person name="Chhetri G."/>
        </authorList>
    </citation>
    <scope>NUCLEOTIDE SEQUENCE [LARGE SCALE GENOMIC DNA]</scope>
    <source>
        <strain evidence="6 7">Fur1</strain>
    </source>
</reference>
<dbReference type="PROSITE" id="PS51352">
    <property type="entry name" value="THIOREDOXIN_2"/>
    <property type="match status" value="1"/>
</dbReference>
<keyword evidence="2" id="KW-0201">Cytochrome c-type biogenesis</keyword>
<accession>A0A558BVH8</accession>
<proteinExistence type="predicted"/>
<comment type="caution">
    <text evidence="6">The sequence shown here is derived from an EMBL/GenBank/DDBJ whole genome shotgun (WGS) entry which is preliminary data.</text>
</comment>
<keyword evidence="4" id="KW-0676">Redox-active center</keyword>
<evidence type="ECO:0000256" key="2">
    <source>
        <dbReference type="ARBA" id="ARBA00022748"/>
    </source>
</evidence>
<evidence type="ECO:0000256" key="1">
    <source>
        <dbReference type="ARBA" id="ARBA00004196"/>
    </source>
</evidence>
<sequence length="419" mass="48010">MRKRMQKKLGSMANAQCGWLVLLWIALLSGCQSKQRAQQEYPYLIVADIEGCDSCQAKLYINDYSTLQDIDTVVAPRGQFSLRGTITQPGLYTLYYFSRVNKTVSGLVQVYLPTDSIHITNTGQPIRTKFYQQPEAGSYLQNTIVFSTSPRQQQWEQYLVLQDSLWHQYFVDKAVVVAKFSETFRSGNKALIEQWADSARSFDYRAASYWAAAAELFVRRYPASEVSLWAMLENRHDLPSAARFRQHYQAMPTQLQQSFYGQLLNKALATSESRNQKNQRFVGRRIERLAGKTPAGKELNSKQLFQRNKLTLVEFWASWCGPCRMEMPKYYGLYKQYKTKGFGLVGVSLDQDYNKWVKAIAEDSLRIPHLSELQGTHGEDIQRFAITGIPANLLVDSTGRIVAVDVSFPKLHKKLQHAF</sequence>
<name>A0A558BVH8_9BACT</name>
<dbReference type="AlphaFoldDB" id="A0A558BVH8"/>
<evidence type="ECO:0000259" key="5">
    <source>
        <dbReference type="PROSITE" id="PS51352"/>
    </source>
</evidence>
<dbReference type="OrthoDB" id="9811352at2"/>
<dbReference type="PROSITE" id="PS00194">
    <property type="entry name" value="THIOREDOXIN_1"/>
    <property type="match status" value="1"/>
</dbReference>
<dbReference type="InterPro" id="IPR036249">
    <property type="entry name" value="Thioredoxin-like_sf"/>
</dbReference>
<dbReference type="GO" id="GO:0030313">
    <property type="term" value="C:cell envelope"/>
    <property type="evidence" value="ECO:0007669"/>
    <property type="project" value="UniProtKB-SubCell"/>
</dbReference>
<dbReference type="CDD" id="cd02966">
    <property type="entry name" value="TlpA_like_family"/>
    <property type="match status" value="1"/>
</dbReference>
<dbReference type="EMBL" id="VMRJ01000003">
    <property type="protein sequence ID" value="TVT40530.1"/>
    <property type="molecule type" value="Genomic_DNA"/>
</dbReference>